<feature type="domain" description="HYDIN/VesB/CFA65-like Ig-like" evidence="6">
    <location>
        <begin position="1197"/>
        <end position="1298"/>
    </location>
</feature>
<evidence type="ECO:0000256" key="2">
    <source>
        <dbReference type="ARBA" id="ARBA00004496"/>
    </source>
</evidence>
<dbReference type="Gene3D" id="2.60.40.10">
    <property type="entry name" value="Immunoglobulins"/>
    <property type="match status" value="9"/>
</dbReference>
<evidence type="ECO:0000259" key="6">
    <source>
        <dbReference type="Pfam" id="PF22544"/>
    </source>
</evidence>
<evidence type="ECO:0000256" key="1">
    <source>
        <dbReference type="ARBA" id="ARBA00004138"/>
    </source>
</evidence>
<evidence type="ECO:0000256" key="5">
    <source>
        <dbReference type="ARBA" id="ARBA00023273"/>
    </source>
</evidence>
<comment type="subcellular location">
    <subcellularLocation>
        <location evidence="1">Cell projection</location>
        <location evidence="1">Cilium</location>
    </subcellularLocation>
    <subcellularLocation>
        <location evidence="2">Cytoplasm</location>
    </subcellularLocation>
</comment>
<evidence type="ECO:0000256" key="4">
    <source>
        <dbReference type="ARBA" id="ARBA00023069"/>
    </source>
</evidence>
<evidence type="ECO:0000256" key="3">
    <source>
        <dbReference type="ARBA" id="ARBA00022490"/>
    </source>
</evidence>
<name>A0ABM1M5G5_NICVS</name>
<evidence type="ECO:0000313" key="8">
    <source>
        <dbReference type="RefSeq" id="XP_017769815.1"/>
    </source>
</evidence>
<organism evidence="7 8">
    <name type="scientific">Nicrophorus vespilloides</name>
    <name type="common">Boreal carrion beetle</name>
    <dbReference type="NCBI Taxonomy" id="110193"/>
    <lineage>
        <taxon>Eukaryota</taxon>
        <taxon>Metazoa</taxon>
        <taxon>Ecdysozoa</taxon>
        <taxon>Arthropoda</taxon>
        <taxon>Hexapoda</taxon>
        <taxon>Insecta</taxon>
        <taxon>Pterygota</taxon>
        <taxon>Neoptera</taxon>
        <taxon>Endopterygota</taxon>
        <taxon>Coleoptera</taxon>
        <taxon>Polyphaga</taxon>
        <taxon>Staphyliniformia</taxon>
        <taxon>Silphidae</taxon>
        <taxon>Nicrophorinae</taxon>
        <taxon>Nicrophorus</taxon>
    </lineage>
</organism>
<proteinExistence type="predicted"/>
<keyword evidence="7" id="KW-1185">Reference proteome</keyword>
<dbReference type="InterPro" id="IPR053879">
    <property type="entry name" value="HYDIN_VesB_CFA65-like_Ig"/>
</dbReference>
<dbReference type="PANTHER" id="PTHR23053">
    <property type="entry name" value="DLEC1 DELETED IN LUNG AND ESOPHAGEAL CANCER 1"/>
    <property type="match status" value="1"/>
</dbReference>
<feature type="domain" description="HYDIN/VesB/CFA65-like Ig-like" evidence="6">
    <location>
        <begin position="93"/>
        <end position="171"/>
    </location>
</feature>
<accession>A0ABM1M5G5</accession>
<sequence>MCRSKSVSKPLRIASAESGYFSVKHTSEAVSTKIAPGMSYQLQIDFTAEELRDYSHKIVFLTDGESLELDVLAIGPRPLLDIPDRVTLPTGAVNIQTERTLLVRNLGSIPATYVARTWSPFSLKPDRGIINPNELFQLSVYFKPQRIGLNSQTLLISLETGEQLTVELEGDGEEVDVCLGGNRIEFKPTFLGLTTQVNYEVKNRSGFCVDFKWKPEGNAEKELKRERQLKDKFGEMGLYEISRDNVLSHNHIADREMNRAIYDRILQDETEDLDIDEEILFHDANIIIDPLAGELWPRSKIVFPIIFAPKAVGSYETITYLQLTGRMQRIPIKLVGCCVGPSININVEDIDAQNIYVRAVHMYELIFSNQGPIPGTVRYIPTETQFGGEFSTTTDNFEVFPNSKLNMSIIFSSETRGRFIEDVCFEIVESKKILKFNFSGNIVCPLLNFDVQEIDLGEIPIGIPSFNMSTPICCFIFAIFGLRLSHYPEIPEDGNEPSYTLEEYSEMSPKEEVNSSPREFTCVPRKGLVEAYTRIPVALTVVANKLGSLFANLTLTMWGSPQNNRSINLKYHSCTPKIICNIPKIDLKSIFITEPYMKTVVLQNTSIYPGYLQITNDGDEDLEISTDITEAYVEPESLLEINVTVKTEIIGYFNGFLRVNIFGAESAEQVCEINVNSRGPCIDLNMDSMNLGKIPTLTTIKREILVTNDSPIPAHLTFRVIGEFLTVKENDMHLPPESSKTMYLEVFGNYPGKFKNILRLQVEKGDTDVYEVVGECEGGSILCDPLLDPEFAIGTVFTKHKFSMTLTMVNKGKQMHHLCWTQITKLRSFKFEEPPGIFKFIPQQCDLMPGQTITIIIEASSEKPREVDEVFRLFAKLDRDSQIRNILTSRISAFFQDPEIHFSKNMLLFRMDVSQEETTAVLEDDLTLTNCTDIEIIFTISIESPFQLLHEDEVLEKLSTSLSPSGSVTFYVCFDPPQRDRRCFTENGLITIIYQNHPKIDKIMLSGTVNYPNIEFMPSEVNFEYVPSEWPSYRIIYMKNKSPLPVFYEWGWIEQAFYVEDVDFVTTPSISKEVCETNDDHVVELDVDEEEEIDAIDEFAVKNILYPLLENYTLQESKADTDLYRAIQEYQCVDELYEMLDMIPSKGMLAPYEVQYISVQIKPPALTTVNAAAMCFVEGGEIEVLKIKATASEINYKLDNMTVDFGIIGINNVSTKQCPLHNTGYTPLQFNVCYRETSSEFKPIPRWMQVEPLQGTVPAGDTVHFKVTYFPGIVGLFTEYIELEIGFQAVVMLTVKGCAVHPQVYFNLPRPEFQSDYVNELSYQAISELLYSEHLNVKPKQQDRVEGFEGDWEIIYYEAKMPTMIDICMAIERQLCMEHLLFKPNLIQDYYYNKNPTIPGLLLPSYTVDFGYVVVDSAVDIHLDPIKYNPFYSRVIWHKGFSVNGNKDVGLSLVFERNKVGPFLVFKPNKKIFVTLDHTVEAILTASIIDGPKLEFKIKAIVTLPKITFLNSFIDFGKVRCGNCLKKSVIVTNSGNVSCKWTVSIFCPQKKDMRLFFTYNTEGNLEVGKSQLLELYFQPKFHGKVEWKLVINIEENPDVVTIPLKGYGLQTELVIIEDHLVYEPSLPYCPDNIKSFTITNNSAFPVEFFFSDFDDLVDFEDDVIYTLLLFYGVSRLYVQPRSVGDSLPESMIKTYYEVMGSLRNFLKLQIKEEIMREQAIQLSESREGEFEGSLYSVDMDDIMDPLEGKSRDDIRCLLKENIANLHNTKSTITATVTKSIYEIEDNSNVENIDPAYFREGILLIFHGAPQTGFNSFPSSPKVPKT</sequence>
<dbReference type="Pfam" id="PF22544">
    <property type="entry name" value="HYDIN_VesB_CFA65-like_Ig"/>
    <property type="match status" value="3"/>
</dbReference>
<dbReference type="RefSeq" id="XP_017769815.1">
    <property type="nucleotide sequence ID" value="XM_017914326.1"/>
</dbReference>
<protein>
    <submittedName>
        <fullName evidence="8">Hydrocephalus-inducing protein-like</fullName>
    </submittedName>
</protein>
<keyword evidence="3" id="KW-0963">Cytoplasm</keyword>
<dbReference type="Proteomes" id="UP000695000">
    <property type="component" value="Unplaced"/>
</dbReference>
<dbReference type="PANTHER" id="PTHR23053:SF0">
    <property type="entry name" value="HYDROCEPHALUS-INDUCING PROTEIN HOMOLOG"/>
    <property type="match status" value="1"/>
</dbReference>
<dbReference type="InterPro" id="IPR013783">
    <property type="entry name" value="Ig-like_fold"/>
</dbReference>
<reference evidence="8" key="1">
    <citation type="submission" date="2025-08" db="UniProtKB">
        <authorList>
            <consortium name="RefSeq"/>
        </authorList>
    </citation>
    <scope>IDENTIFICATION</scope>
    <source>
        <tissue evidence="8">Whole Larva</tissue>
    </source>
</reference>
<dbReference type="InterPro" id="IPR033305">
    <property type="entry name" value="Hydin-like"/>
</dbReference>
<gene>
    <name evidence="8" type="primary">LOC108557691</name>
</gene>
<dbReference type="GeneID" id="108557691"/>
<keyword evidence="5" id="KW-0966">Cell projection</keyword>
<evidence type="ECO:0000313" key="7">
    <source>
        <dbReference type="Proteomes" id="UP000695000"/>
    </source>
</evidence>
<feature type="domain" description="HYDIN/VesB/CFA65-like Ig-like" evidence="6">
    <location>
        <begin position="1505"/>
        <end position="1606"/>
    </location>
</feature>
<keyword evidence="4" id="KW-0969">Cilium</keyword>